<dbReference type="EMBL" id="BMKA01000009">
    <property type="protein sequence ID" value="GGA32326.1"/>
    <property type="molecule type" value="Genomic_DNA"/>
</dbReference>
<gene>
    <name evidence="2" type="ORF">GCM10011498_36920</name>
</gene>
<feature type="region of interest" description="Disordered" evidence="1">
    <location>
        <begin position="1"/>
        <end position="34"/>
    </location>
</feature>
<sequence>MIERDSTAYNGERHRISPDGQIGTPCRNTKDDGEWEHEGALQPTKMTRGLAQYLTDEQNGK</sequence>
<proteinExistence type="predicted"/>
<dbReference type="Proteomes" id="UP000628017">
    <property type="component" value="Unassembled WGS sequence"/>
</dbReference>
<keyword evidence="3" id="KW-1185">Reference proteome</keyword>
<evidence type="ECO:0000256" key="1">
    <source>
        <dbReference type="SAM" id="MobiDB-lite"/>
    </source>
</evidence>
<evidence type="ECO:0000313" key="3">
    <source>
        <dbReference type="Proteomes" id="UP000628017"/>
    </source>
</evidence>
<dbReference type="AlphaFoldDB" id="A0A916VT00"/>
<evidence type="ECO:0000313" key="2">
    <source>
        <dbReference type="EMBL" id="GGA32326.1"/>
    </source>
</evidence>
<reference evidence="2" key="2">
    <citation type="submission" date="2020-09" db="EMBL/GenBank/DDBJ databases">
        <authorList>
            <person name="Sun Q."/>
            <person name="Zhou Y."/>
        </authorList>
    </citation>
    <scope>NUCLEOTIDE SEQUENCE</scope>
    <source>
        <strain evidence="2">CGMCC 1.15880</strain>
    </source>
</reference>
<organism evidence="2 3">
    <name type="scientific">Neptunicoccus cionae</name>
    <dbReference type="NCBI Taxonomy" id="2035344"/>
    <lineage>
        <taxon>Bacteria</taxon>
        <taxon>Pseudomonadati</taxon>
        <taxon>Pseudomonadota</taxon>
        <taxon>Alphaproteobacteria</taxon>
        <taxon>Rhodobacterales</taxon>
        <taxon>Paracoccaceae</taxon>
        <taxon>Neptunicoccus</taxon>
    </lineage>
</organism>
<feature type="compositionally biased region" description="Basic and acidic residues" evidence="1">
    <location>
        <begin position="1"/>
        <end position="17"/>
    </location>
</feature>
<name>A0A916VT00_9RHOB</name>
<accession>A0A916VT00</accession>
<comment type="caution">
    <text evidence="2">The sequence shown here is derived from an EMBL/GenBank/DDBJ whole genome shotgun (WGS) entry which is preliminary data.</text>
</comment>
<protein>
    <submittedName>
        <fullName evidence="2">Uncharacterized protein</fullName>
    </submittedName>
</protein>
<reference evidence="2" key="1">
    <citation type="journal article" date="2014" name="Int. J. Syst. Evol. Microbiol.">
        <title>Complete genome sequence of Corynebacterium casei LMG S-19264T (=DSM 44701T), isolated from a smear-ripened cheese.</title>
        <authorList>
            <consortium name="US DOE Joint Genome Institute (JGI-PGF)"/>
            <person name="Walter F."/>
            <person name="Albersmeier A."/>
            <person name="Kalinowski J."/>
            <person name="Ruckert C."/>
        </authorList>
    </citation>
    <scope>NUCLEOTIDE SEQUENCE</scope>
    <source>
        <strain evidence="2">CGMCC 1.15880</strain>
    </source>
</reference>